<evidence type="ECO:0000313" key="2">
    <source>
        <dbReference type="EMBL" id="TLQ03606.1"/>
    </source>
</evidence>
<accession>A0A5R9BSB1</accession>
<name>A0A5R9BSB1_9LACO</name>
<comment type="caution">
    <text evidence="2">The sequence shown here is derived from an EMBL/GenBank/DDBJ whole genome shotgun (WGS) entry which is preliminary data.</text>
</comment>
<feature type="transmembrane region" description="Helical" evidence="1">
    <location>
        <begin position="40"/>
        <end position="62"/>
    </location>
</feature>
<dbReference type="Proteomes" id="UP000305541">
    <property type="component" value="Unassembled WGS sequence"/>
</dbReference>
<organism evidence="2 3">
    <name type="scientific">Pediococcus stilesii</name>
    <dbReference type="NCBI Taxonomy" id="331679"/>
    <lineage>
        <taxon>Bacteria</taxon>
        <taxon>Bacillati</taxon>
        <taxon>Bacillota</taxon>
        <taxon>Bacilli</taxon>
        <taxon>Lactobacillales</taxon>
        <taxon>Lactobacillaceae</taxon>
        <taxon>Pediococcus</taxon>
    </lineage>
</organism>
<evidence type="ECO:0000256" key="1">
    <source>
        <dbReference type="SAM" id="Phobius"/>
    </source>
</evidence>
<keyword evidence="1" id="KW-0812">Transmembrane</keyword>
<gene>
    <name evidence="2" type="ORF">FEZ51_08350</name>
</gene>
<keyword evidence="1" id="KW-0472">Membrane</keyword>
<protein>
    <submittedName>
        <fullName evidence="2">Uncharacterized protein</fullName>
    </submittedName>
</protein>
<dbReference type="RefSeq" id="WP_138474713.1">
    <property type="nucleotide sequence ID" value="NZ_VBTH01000017.1"/>
</dbReference>
<proteinExistence type="predicted"/>
<dbReference type="AlphaFoldDB" id="A0A5R9BSB1"/>
<keyword evidence="1" id="KW-1133">Transmembrane helix</keyword>
<evidence type="ECO:0000313" key="3">
    <source>
        <dbReference type="Proteomes" id="UP000305541"/>
    </source>
</evidence>
<sequence length="65" mass="7480">MDKYVTHQELKYQVEKLSDKMDLMDTKDELRVEKSESSLIRWYIGTTIALGGILITVIGMMISNV</sequence>
<dbReference type="OrthoDB" id="9971512at2"/>
<reference evidence="2 3" key="1">
    <citation type="submission" date="2019-05" db="EMBL/GenBank/DDBJ databases">
        <title>The metagenome of a microbial culture collection derived from dairy environment covers the genomic content of the human microbiome.</title>
        <authorList>
            <person name="Roder T."/>
            <person name="Wuthrich D."/>
            <person name="Sattari Z."/>
            <person name="Von Ah U."/>
            <person name="Bar C."/>
            <person name="Ronchi F."/>
            <person name="Macpherson A.J."/>
            <person name="Ganal-Vonarburg S.C."/>
            <person name="Bruggmann R."/>
            <person name="Vergeres G."/>
        </authorList>
    </citation>
    <scope>NUCLEOTIDE SEQUENCE [LARGE SCALE GENOMIC DNA]</scope>
    <source>
        <strain evidence="2 3">FAM 18815</strain>
    </source>
</reference>
<dbReference type="EMBL" id="VBTH01000017">
    <property type="protein sequence ID" value="TLQ03606.1"/>
    <property type="molecule type" value="Genomic_DNA"/>
</dbReference>